<evidence type="ECO:0000313" key="1">
    <source>
        <dbReference type="EMBL" id="KND23569.1"/>
    </source>
</evidence>
<organism evidence="1 2">
    <name type="scientific">Streptomyces acidiscabies</name>
    <dbReference type="NCBI Taxonomy" id="42234"/>
    <lineage>
        <taxon>Bacteria</taxon>
        <taxon>Bacillati</taxon>
        <taxon>Actinomycetota</taxon>
        <taxon>Actinomycetes</taxon>
        <taxon>Kitasatosporales</taxon>
        <taxon>Streptomycetaceae</taxon>
        <taxon>Streptomyces</taxon>
    </lineage>
</organism>
<dbReference type="Proteomes" id="UP000037151">
    <property type="component" value="Unassembled WGS sequence"/>
</dbReference>
<name>A0A0L0JDQ3_9ACTN</name>
<evidence type="ECO:0000313" key="2">
    <source>
        <dbReference type="Proteomes" id="UP000037151"/>
    </source>
</evidence>
<protein>
    <submittedName>
        <fullName evidence="1">Uncharacterized protein</fullName>
    </submittedName>
</protein>
<dbReference type="OrthoDB" id="4163346at2"/>
<reference evidence="2" key="1">
    <citation type="submission" date="2014-07" db="EMBL/GenBank/DDBJ databases">
        <title>Genome sequencing of plant-pathogenic Streptomyces species.</title>
        <authorList>
            <person name="Harrison J."/>
            <person name="Sapp M."/>
            <person name="Thwaites R."/>
            <person name="Studholme D.J."/>
        </authorList>
    </citation>
    <scope>NUCLEOTIDE SEQUENCE [LARGE SCALE GENOMIC DNA]</scope>
    <source>
        <strain evidence="2">NCPPB 4445</strain>
    </source>
</reference>
<dbReference type="RefSeq" id="WP_050375663.1">
    <property type="nucleotide sequence ID" value="NZ_KQ257835.1"/>
</dbReference>
<dbReference type="PATRIC" id="fig|42234.21.peg.9042"/>
<comment type="caution">
    <text evidence="1">The sequence shown here is derived from an EMBL/GenBank/DDBJ whole genome shotgun (WGS) entry which is preliminary data.</text>
</comment>
<gene>
    <name evidence="1" type="ORF">IQ63_44020</name>
</gene>
<accession>A0A0L0JDQ3</accession>
<proteinExistence type="predicted"/>
<dbReference type="AlphaFoldDB" id="A0A0L0JDQ3"/>
<sequence length="74" mass="8461">MVRLGAQLALLPDIVLKVMVGKRRELPLHTGHIAGLSQFLRDRACRRSVCGSTRFSWRQSSPNRVSKRFTGRER</sequence>
<dbReference type="EMBL" id="JPPY01000259">
    <property type="protein sequence ID" value="KND23569.1"/>
    <property type="molecule type" value="Genomic_DNA"/>
</dbReference>